<sequence>MLRRPATTLSITAEDVAAYEDRRAREAAAVLETVSNVTSGDMAEDDWSGAASGGPDKGVMSTAWKEGT</sequence>
<keyword evidence="4" id="KW-1185">Reference proteome</keyword>
<comment type="caution">
    <text evidence="3">The sequence shown here is derived from an EMBL/GenBank/DDBJ whole genome shotgun (WGS) entry which is preliminary data.</text>
</comment>
<protein>
    <recommendedName>
        <fullName evidence="5">Anaphase-promoting complex subunit CDC26</fullName>
    </recommendedName>
</protein>
<evidence type="ECO:0000256" key="2">
    <source>
        <dbReference type="SAM" id="MobiDB-lite"/>
    </source>
</evidence>
<dbReference type="AlphaFoldDB" id="A0A9P1HBT3"/>
<dbReference type="GO" id="GO:0031145">
    <property type="term" value="P:anaphase-promoting complex-dependent catabolic process"/>
    <property type="evidence" value="ECO:0007669"/>
    <property type="project" value="InterPro"/>
</dbReference>
<gene>
    <name evidence="3" type="ORF">PPNO1_LOCUS8348</name>
</gene>
<evidence type="ECO:0008006" key="5">
    <source>
        <dbReference type="Google" id="ProtNLM"/>
    </source>
</evidence>
<feature type="region of interest" description="Disordered" evidence="2">
    <location>
        <begin position="40"/>
        <end position="68"/>
    </location>
</feature>
<organism evidence="3 4">
    <name type="scientific">Parascedosporium putredinis</name>
    <dbReference type="NCBI Taxonomy" id="1442378"/>
    <lineage>
        <taxon>Eukaryota</taxon>
        <taxon>Fungi</taxon>
        <taxon>Dikarya</taxon>
        <taxon>Ascomycota</taxon>
        <taxon>Pezizomycotina</taxon>
        <taxon>Sordariomycetes</taxon>
        <taxon>Hypocreomycetidae</taxon>
        <taxon>Microascales</taxon>
        <taxon>Microascaceae</taxon>
        <taxon>Parascedosporium</taxon>
    </lineage>
</organism>
<dbReference type="InterPro" id="IPR018860">
    <property type="entry name" value="APC_suCDC26"/>
</dbReference>
<dbReference type="Pfam" id="PF10471">
    <property type="entry name" value="ANAPC_CDC26"/>
    <property type="match status" value="1"/>
</dbReference>
<dbReference type="Proteomes" id="UP000838763">
    <property type="component" value="Unassembled WGS sequence"/>
</dbReference>
<dbReference type="GO" id="GO:0005680">
    <property type="term" value="C:anaphase-promoting complex"/>
    <property type="evidence" value="ECO:0007669"/>
    <property type="project" value="InterPro"/>
</dbReference>
<evidence type="ECO:0000313" key="4">
    <source>
        <dbReference type="Proteomes" id="UP000838763"/>
    </source>
</evidence>
<accession>A0A9P1HBT3</accession>
<reference evidence="3" key="1">
    <citation type="submission" date="2022-11" db="EMBL/GenBank/DDBJ databases">
        <authorList>
            <person name="Scott C."/>
            <person name="Bruce N."/>
        </authorList>
    </citation>
    <scope>NUCLEOTIDE SEQUENCE</scope>
</reference>
<dbReference type="EMBL" id="CALLCH030000018">
    <property type="protein sequence ID" value="CAI4218774.1"/>
    <property type="molecule type" value="Genomic_DNA"/>
</dbReference>
<name>A0A9P1HBT3_9PEZI</name>
<evidence type="ECO:0000313" key="3">
    <source>
        <dbReference type="EMBL" id="CAI4218774.1"/>
    </source>
</evidence>
<proteinExistence type="predicted"/>
<evidence type="ECO:0000256" key="1">
    <source>
        <dbReference type="ARBA" id="ARBA00022786"/>
    </source>
</evidence>
<keyword evidence="1" id="KW-0833">Ubl conjugation pathway</keyword>